<dbReference type="Gene3D" id="1.10.357.10">
    <property type="entry name" value="Tetracycline Repressor, domain 2"/>
    <property type="match status" value="1"/>
</dbReference>
<dbReference type="PANTHER" id="PTHR30055">
    <property type="entry name" value="HTH-TYPE TRANSCRIPTIONAL REGULATOR RUTR"/>
    <property type="match status" value="1"/>
</dbReference>
<dbReference type="EMBL" id="JAOQNS010000005">
    <property type="protein sequence ID" value="MCW2307812.1"/>
    <property type="molecule type" value="Genomic_DNA"/>
</dbReference>
<keyword evidence="2" id="KW-0805">Transcription regulation</keyword>
<keyword evidence="3 5" id="KW-0238">DNA-binding</keyword>
<dbReference type="PROSITE" id="PS50977">
    <property type="entry name" value="HTH_TETR_2"/>
    <property type="match status" value="1"/>
</dbReference>
<evidence type="ECO:0000256" key="2">
    <source>
        <dbReference type="ARBA" id="ARBA00023015"/>
    </source>
</evidence>
<dbReference type="RefSeq" id="WP_264601446.1">
    <property type="nucleotide sequence ID" value="NZ_JAOQNS010000005.1"/>
</dbReference>
<gene>
    <name evidence="7" type="ORF">M2319_002149</name>
</gene>
<organism evidence="7 8">
    <name type="scientific">Rhodobium gokarnense</name>
    <dbReference type="NCBI Taxonomy" id="364296"/>
    <lineage>
        <taxon>Bacteria</taxon>
        <taxon>Pseudomonadati</taxon>
        <taxon>Pseudomonadota</taxon>
        <taxon>Alphaproteobacteria</taxon>
        <taxon>Hyphomicrobiales</taxon>
        <taxon>Rhodobiaceae</taxon>
        <taxon>Rhodobium</taxon>
    </lineage>
</organism>
<reference evidence="8" key="1">
    <citation type="submission" date="2023-07" db="EMBL/GenBank/DDBJ databases">
        <title>Genome sequencing of Purple Non-Sulfur Bacteria from various extreme environments.</title>
        <authorList>
            <person name="Mayer M."/>
        </authorList>
    </citation>
    <scope>NUCLEOTIDE SEQUENCE [LARGE SCALE GENOMIC DNA]</scope>
    <source>
        <strain evidence="8">DSM 17935</strain>
    </source>
</reference>
<evidence type="ECO:0000313" key="8">
    <source>
        <dbReference type="Proteomes" id="UP001209755"/>
    </source>
</evidence>
<dbReference type="PRINTS" id="PR00455">
    <property type="entry name" value="HTHTETR"/>
</dbReference>
<dbReference type="InterPro" id="IPR039538">
    <property type="entry name" value="BetI_C"/>
</dbReference>
<keyword evidence="1" id="KW-0678">Repressor</keyword>
<name>A0ABT3HBN1_9HYPH</name>
<feature type="DNA-binding region" description="H-T-H motif" evidence="5">
    <location>
        <begin position="36"/>
        <end position="55"/>
    </location>
</feature>
<evidence type="ECO:0000313" key="7">
    <source>
        <dbReference type="EMBL" id="MCW2307812.1"/>
    </source>
</evidence>
<keyword evidence="8" id="KW-1185">Reference proteome</keyword>
<comment type="caution">
    <text evidence="7">The sequence shown here is derived from an EMBL/GenBank/DDBJ whole genome shotgun (WGS) entry which is preliminary data.</text>
</comment>
<keyword evidence="4" id="KW-0804">Transcription</keyword>
<dbReference type="Pfam" id="PF13977">
    <property type="entry name" value="TetR_C_6"/>
    <property type="match status" value="1"/>
</dbReference>
<evidence type="ECO:0000256" key="5">
    <source>
        <dbReference type="PROSITE-ProRule" id="PRU00335"/>
    </source>
</evidence>
<dbReference type="PANTHER" id="PTHR30055:SF228">
    <property type="entry name" value="TRANSCRIPTIONAL REGULATOR-RELATED"/>
    <property type="match status" value="1"/>
</dbReference>
<evidence type="ECO:0000256" key="1">
    <source>
        <dbReference type="ARBA" id="ARBA00022491"/>
    </source>
</evidence>
<proteinExistence type="predicted"/>
<feature type="domain" description="HTH tetR-type" evidence="6">
    <location>
        <begin position="13"/>
        <end position="73"/>
    </location>
</feature>
<evidence type="ECO:0000259" key="6">
    <source>
        <dbReference type="PROSITE" id="PS50977"/>
    </source>
</evidence>
<dbReference type="Pfam" id="PF00440">
    <property type="entry name" value="TetR_N"/>
    <property type="match status" value="1"/>
</dbReference>
<dbReference type="InterPro" id="IPR001647">
    <property type="entry name" value="HTH_TetR"/>
</dbReference>
<accession>A0ABT3HBN1</accession>
<evidence type="ECO:0000256" key="4">
    <source>
        <dbReference type="ARBA" id="ARBA00023163"/>
    </source>
</evidence>
<protein>
    <submittedName>
        <fullName evidence="7">AcrR family transcriptional regulator</fullName>
    </submittedName>
</protein>
<evidence type="ECO:0000256" key="3">
    <source>
        <dbReference type="ARBA" id="ARBA00023125"/>
    </source>
</evidence>
<dbReference type="SUPFAM" id="SSF46689">
    <property type="entry name" value="Homeodomain-like"/>
    <property type="match status" value="1"/>
</dbReference>
<dbReference type="InterPro" id="IPR050109">
    <property type="entry name" value="HTH-type_TetR-like_transc_reg"/>
</dbReference>
<dbReference type="InterPro" id="IPR009057">
    <property type="entry name" value="Homeodomain-like_sf"/>
</dbReference>
<dbReference type="SUPFAM" id="SSF48498">
    <property type="entry name" value="Tetracyclin repressor-like, C-terminal domain"/>
    <property type="match status" value="1"/>
</dbReference>
<sequence length="203" mass="22737">MSDGPSFQRHSVAERKRLLVEAVVACFAKGGADNLSIRAISKAAGVSVGLINHHYANKDELIAETYRTVVAEQQQIIEREVLAIPAAQPRRRLDAFIATTFSDQVLDPGLLMIWVHFWRGTERSEAMRRIHDDSHGKTLQLLANLFERLLPQDGKGRFDARIAAVGLAAMMDGLWLEWSLNPANFTPKEAVRLCQHWVDSLLV</sequence>
<dbReference type="Proteomes" id="UP001209755">
    <property type="component" value="Unassembled WGS sequence"/>
</dbReference>
<dbReference type="InterPro" id="IPR036271">
    <property type="entry name" value="Tet_transcr_reg_TetR-rel_C_sf"/>
</dbReference>